<gene>
    <name evidence="1" type="ORF">SERIO_v1c06450</name>
</gene>
<reference evidence="2" key="2">
    <citation type="submission" date="2015-06" db="EMBL/GenBank/DDBJ databases">
        <title>Complete genome sequence of Spiroplasma eriocheiris TDA-040725-5 (DSM 21848).</title>
        <authorList>
            <person name="Lo W.-S."/>
            <person name="Kuo C.-H."/>
        </authorList>
    </citation>
    <scope>NUCLEOTIDE SEQUENCE [LARGE SCALE GENOMIC DNA]</scope>
    <source>
        <strain evidence="2">TDA-040725-5</strain>
    </source>
</reference>
<sequence>MKRKYFIIKKNKLEIKHQEQESITKIINFLLFMMDDNPKDQELITQFKDIVMFYKNRIFDDQKFILSLSNKKESQGMFNLIKTAEVFPEIFLNFVINNITKIIELETFKICFSHWPQVLINKSQLIDEGYLSFMKDINKINSEKKVIDQQLVKYAQKILSIFEHYIVNAQKSKSLDTIINNSHQVFIQKLRDHHPNLLNEFAKIINTFPKNNLDNVNLGTLPRKKNEIELKKNQNQQHQEKLTNDKITLGTIISSVK</sequence>
<accession>A0A0H3XIC8</accession>
<protein>
    <submittedName>
        <fullName evidence="1">Uncharacterized protein</fullName>
    </submittedName>
</protein>
<keyword evidence="2" id="KW-1185">Reference proteome</keyword>
<reference evidence="1 2" key="1">
    <citation type="journal article" date="2015" name="Genome Biol. Evol.">
        <title>Found and Lost: The Fates of Horizontally Acquired Genes in Arthropod-Symbiotic Spiroplasma.</title>
        <authorList>
            <person name="Lo W.S."/>
            <person name="Gasparich G.E."/>
            <person name="Kuo C.H."/>
        </authorList>
    </citation>
    <scope>NUCLEOTIDE SEQUENCE [LARGE SCALE GENOMIC DNA]</scope>
    <source>
        <strain evidence="2">TDA-040725-5</strain>
    </source>
</reference>
<evidence type="ECO:0000313" key="2">
    <source>
        <dbReference type="Proteomes" id="UP000035661"/>
    </source>
</evidence>
<dbReference type="KEGG" id="seri:SERIO_v1c06450"/>
<name>A0A0H3XIC8_9MOLU</name>
<dbReference type="STRING" id="315358.SERIO_v1c06450"/>
<dbReference type="AlphaFoldDB" id="A0A0H3XIC8"/>
<organism evidence="1 2">
    <name type="scientific">Spiroplasma eriocheiris</name>
    <dbReference type="NCBI Taxonomy" id="315358"/>
    <lineage>
        <taxon>Bacteria</taxon>
        <taxon>Bacillati</taxon>
        <taxon>Mycoplasmatota</taxon>
        <taxon>Mollicutes</taxon>
        <taxon>Entomoplasmatales</taxon>
        <taxon>Spiroplasmataceae</taxon>
        <taxon>Spiroplasma</taxon>
    </lineage>
</organism>
<dbReference type="EMBL" id="CP011856">
    <property type="protein sequence ID" value="AKM54215.1"/>
    <property type="molecule type" value="Genomic_DNA"/>
</dbReference>
<dbReference type="Proteomes" id="UP000035661">
    <property type="component" value="Chromosome"/>
</dbReference>
<evidence type="ECO:0000313" key="1">
    <source>
        <dbReference type="EMBL" id="AKM54215.1"/>
    </source>
</evidence>
<dbReference type="RefSeq" id="WP_047791444.1">
    <property type="nucleotide sequence ID" value="NZ_CP011856.1"/>
</dbReference>
<proteinExistence type="predicted"/>
<dbReference type="PATRIC" id="fig|743698.3.peg.647"/>